<evidence type="ECO:0000256" key="1">
    <source>
        <dbReference type="ARBA" id="ARBA00001231"/>
    </source>
</evidence>
<protein>
    <recommendedName>
        <fullName evidence="3">beta-N-acetylhexosaminidase</fullName>
        <ecNumber evidence="3">3.2.1.52</ecNumber>
    </recommendedName>
</protein>
<dbReference type="PANTHER" id="PTHR30480">
    <property type="entry name" value="BETA-HEXOSAMINIDASE-RELATED"/>
    <property type="match status" value="1"/>
</dbReference>
<dbReference type="GO" id="GO:0005975">
    <property type="term" value="P:carbohydrate metabolic process"/>
    <property type="evidence" value="ECO:0007669"/>
    <property type="project" value="InterPro"/>
</dbReference>
<feature type="domain" description="Glycoside hydrolase family 3 N-terminal" evidence="6">
    <location>
        <begin position="27"/>
        <end position="351"/>
    </location>
</feature>
<name>A0AAW4WSU5_9FIRM</name>
<dbReference type="PANTHER" id="PTHR30480:SF13">
    <property type="entry name" value="BETA-HEXOSAMINIDASE"/>
    <property type="match status" value="1"/>
</dbReference>
<dbReference type="SUPFAM" id="SSF51445">
    <property type="entry name" value="(Trans)glycosidases"/>
    <property type="match status" value="1"/>
</dbReference>
<keyword evidence="5" id="KW-0326">Glycosidase</keyword>
<dbReference type="Pfam" id="PF00933">
    <property type="entry name" value="Glyco_hydro_3"/>
    <property type="match status" value="1"/>
</dbReference>
<comment type="catalytic activity">
    <reaction evidence="1">
        <text>Hydrolysis of terminal non-reducing N-acetyl-D-hexosamine residues in N-acetyl-beta-D-hexosaminides.</text>
        <dbReference type="EC" id="3.2.1.52"/>
    </reaction>
</comment>
<keyword evidence="4 7" id="KW-0378">Hydrolase</keyword>
<evidence type="ECO:0000256" key="5">
    <source>
        <dbReference type="ARBA" id="ARBA00023295"/>
    </source>
</evidence>
<dbReference type="EMBL" id="JAJFAT010000002">
    <property type="protein sequence ID" value="MCC3144178.1"/>
    <property type="molecule type" value="Genomic_DNA"/>
</dbReference>
<dbReference type="InterPro" id="IPR001764">
    <property type="entry name" value="Glyco_hydro_3_N"/>
</dbReference>
<accession>A0AAW4WSU5</accession>
<evidence type="ECO:0000313" key="8">
    <source>
        <dbReference type="Proteomes" id="UP001199296"/>
    </source>
</evidence>
<evidence type="ECO:0000256" key="3">
    <source>
        <dbReference type="ARBA" id="ARBA00012663"/>
    </source>
</evidence>
<dbReference type="RefSeq" id="WP_229343764.1">
    <property type="nucleotide sequence ID" value="NZ_JAJFAT010000002.1"/>
</dbReference>
<keyword evidence="8" id="KW-1185">Reference proteome</keyword>
<sequence length="568" mass="64359">MVDLKAKPFYLNDDDIKWVKDTIEEMTLEEKIGQLFITRFHGELDDPENIERIKNYHVGGIRYASKSSEEVYNFIKEMQENSKIPLLAAANCDNGGDGACTDGTFIASGAMAEASQAEEVAYNAGLVSGREAAALGVNWNYDPCVDILYNWRNTIVNTRAYGNTPEKVIKYTSAYLEGLKDSELSDIASCVKHFPGDGVEERDQHLVLGINDFEAEKWDNTFGKVYKHHIDNGLMSIMAGHIAMPEYQKKLNPELSDQDIMPATLAPELLNDLLRDKLNFNGLILTDASHMLGMTAAMPRKDYVPKSIAAGCDMFLFFNDIEEDFQFMLNGYKKGIITEERLNDALERILGLKAAINLHKKAEKNELVPKKESLEIIGQEEHLEMAAQAADKAITLVKDSLNQLPIRPETHPRIKLYYLYGELGGIYNSDISSRDRIIEELEKVGFEVDLNEGDGREKGKTIDYRDNYDAAFVFADVRGYAQQNNYRIQWKAPMANEVPWYAAELPTVFVSLNFTNHYIDVPMIKTFINAHSNTREIIKQSIAKIMGESEFKGIYNENVWCNTWEAKR</sequence>
<evidence type="ECO:0000256" key="2">
    <source>
        <dbReference type="ARBA" id="ARBA00005336"/>
    </source>
</evidence>
<reference evidence="7 8" key="1">
    <citation type="submission" date="2021-10" db="EMBL/GenBank/DDBJ databases">
        <authorList>
            <person name="Grouzdev D.S."/>
            <person name="Pantiukh K.S."/>
            <person name="Krutkina M.S."/>
        </authorList>
    </citation>
    <scope>NUCLEOTIDE SEQUENCE [LARGE SCALE GENOMIC DNA]</scope>
    <source>
        <strain evidence="7 8">Z-7514</strain>
    </source>
</reference>
<evidence type="ECO:0000313" key="7">
    <source>
        <dbReference type="EMBL" id="MCC3144178.1"/>
    </source>
</evidence>
<dbReference type="InterPro" id="IPR017853">
    <property type="entry name" value="GH"/>
</dbReference>
<comment type="caution">
    <text evidence="7">The sequence shown here is derived from an EMBL/GenBank/DDBJ whole genome shotgun (WGS) entry which is preliminary data.</text>
</comment>
<dbReference type="Proteomes" id="UP001199296">
    <property type="component" value="Unassembled WGS sequence"/>
</dbReference>
<dbReference type="InterPro" id="IPR050226">
    <property type="entry name" value="NagZ_Beta-hexosaminidase"/>
</dbReference>
<dbReference type="GO" id="GO:0004563">
    <property type="term" value="F:beta-N-acetylhexosaminidase activity"/>
    <property type="evidence" value="ECO:0007669"/>
    <property type="project" value="UniProtKB-EC"/>
</dbReference>
<dbReference type="AlphaFoldDB" id="A0AAW4WSU5"/>
<dbReference type="InterPro" id="IPR036962">
    <property type="entry name" value="Glyco_hydro_3_N_sf"/>
</dbReference>
<dbReference type="Gene3D" id="3.20.20.300">
    <property type="entry name" value="Glycoside hydrolase, family 3, N-terminal domain"/>
    <property type="match status" value="1"/>
</dbReference>
<dbReference type="Gene3D" id="3.40.50.1700">
    <property type="entry name" value="Glycoside hydrolase family 3 C-terminal domain"/>
    <property type="match status" value="1"/>
</dbReference>
<proteinExistence type="inferred from homology"/>
<gene>
    <name evidence="7" type="ORF">LJ207_02450</name>
</gene>
<dbReference type="InterPro" id="IPR036881">
    <property type="entry name" value="Glyco_hydro_3_C_sf"/>
</dbReference>
<evidence type="ECO:0000259" key="6">
    <source>
        <dbReference type="Pfam" id="PF00933"/>
    </source>
</evidence>
<evidence type="ECO:0000256" key="4">
    <source>
        <dbReference type="ARBA" id="ARBA00022801"/>
    </source>
</evidence>
<comment type="similarity">
    <text evidence="2">Belongs to the glycosyl hydrolase 3 family.</text>
</comment>
<dbReference type="GO" id="GO:0009254">
    <property type="term" value="P:peptidoglycan turnover"/>
    <property type="evidence" value="ECO:0007669"/>
    <property type="project" value="TreeGrafter"/>
</dbReference>
<dbReference type="EC" id="3.2.1.52" evidence="3"/>
<organism evidence="7 8">
    <name type="scientific">Halanaerobium polyolivorans</name>
    <dbReference type="NCBI Taxonomy" id="2886943"/>
    <lineage>
        <taxon>Bacteria</taxon>
        <taxon>Bacillati</taxon>
        <taxon>Bacillota</taxon>
        <taxon>Clostridia</taxon>
        <taxon>Halanaerobiales</taxon>
        <taxon>Halanaerobiaceae</taxon>
        <taxon>Halanaerobium</taxon>
    </lineage>
</organism>